<keyword evidence="4" id="KW-1003">Cell membrane</keyword>
<evidence type="ECO:0000313" key="10">
    <source>
        <dbReference type="EMBL" id="CAP18557.1"/>
    </source>
</evidence>
<dbReference type="Pfam" id="PF00005">
    <property type="entry name" value="ABC_tran"/>
    <property type="match status" value="1"/>
</dbReference>
<dbReference type="InterPro" id="IPR015856">
    <property type="entry name" value="ABC_transpr_CbiO/EcfA_su"/>
</dbReference>
<comment type="subcellular location">
    <subcellularLocation>
        <location evidence="1">Cell membrane</location>
        <topology evidence="1">Peripheral membrane protein</topology>
    </subcellularLocation>
</comment>
<dbReference type="SMART" id="SM00382">
    <property type="entry name" value="AAA"/>
    <property type="match status" value="1"/>
</dbReference>
<keyword evidence="3" id="KW-0813">Transport</keyword>
<dbReference type="GO" id="GO:0042626">
    <property type="term" value="F:ATPase-coupled transmembrane transporter activity"/>
    <property type="evidence" value="ECO:0007669"/>
    <property type="project" value="TreeGrafter"/>
</dbReference>
<evidence type="ECO:0000313" key="11">
    <source>
        <dbReference type="Proteomes" id="UP000002020"/>
    </source>
</evidence>
<evidence type="ECO:0000256" key="2">
    <source>
        <dbReference type="ARBA" id="ARBA00005417"/>
    </source>
</evidence>
<evidence type="ECO:0000256" key="6">
    <source>
        <dbReference type="ARBA" id="ARBA00022840"/>
    </source>
</evidence>
<dbReference type="PANTHER" id="PTHR43553:SF27">
    <property type="entry name" value="ENERGY-COUPLING FACTOR TRANSPORTER ATP-BINDING PROTEIN ECFA2"/>
    <property type="match status" value="1"/>
</dbReference>
<evidence type="ECO:0000256" key="7">
    <source>
        <dbReference type="ARBA" id="ARBA00022967"/>
    </source>
</evidence>
<gene>
    <name evidence="10" type="primary">cbiO</name>
    <name evidence="10" type="ordered locus">ATP_00370</name>
</gene>
<keyword evidence="11" id="KW-1185">Reference proteome</keyword>
<organism evidence="11">
    <name type="scientific">Phytoplasma mali (strain AT)</name>
    <dbReference type="NCBI Taxonomy" id="482235"/>
    <lineage>
        <taxon>Bacteria</taxon>
        <taxon>Bacillati</taxon>
        <taxon>Mycoplasmatota</taxon>
        <taxon>Mollicutes</taxon>
        <taxon>Acholeplasmatales</taxon>
        <taxon>Acholeplasmataceae</taxon>
        <taxon>Candidatus Phytoplasma</taxon>
        <taxon>16SrX (Apple proliferation group)</taxon>
    </lineage>
</organism>
<dbReference type="SUPFAM" id="SSF52540">
    <property type="entry name" value="P-loop containing nucleoside triphosphate hydrolases"/>
    <property type="match status" value="1"/>
</dbReference>
<dbReference type="AlphaFoldDB" id="B3R020"/>
<dbReference type="Gene3D" id="3.40.50.300">
    <property type="entry name" value="P-loop containing nucleotide triphosphate hydrolases"/>
    <property type="match status" value="1"/>
</dbReference>
<dbReference type="KEGG" id="pml:ATP_00370"/>
<dbReference type="PROSITE" id="PS50893">
    <property type="entry name" value="ABC_TRANSPORTER_2"/>
    <property type="match status" value="1"/>
</dbReference>
<dbReference type="Proteomes" id="UP000002020">
    <property type="component" value="Chromosome"/>
</dbReference>
<keyword evidence="8" id="KW-0472">Membrane</keyword>
<dbReference type="FunFam" id="3.40.50.300:FF:000224">
    <property type="entry name" value="Energy-coupling factor transporter ATP-binding protein EcfA"/>
    <property type="match status" value="1"/>
</dbReference>
<dbReference type="CDD" id="cd03225">
    <property type="entry name" value="ABC_cobalt_CbiO_domain1"/>
    <property type="match status" value="1"/>
</dbReference>
<protein>
    <submittedName>
        <fullName evidence="10">ABC-type cobalt transport system, ATPase component</fullName>
    </submittedName>
</protein>
<keyword evidence="5" id="KW-0547">Nucleotide-binding</keyword>
<keyword evidence="7" id="KW-1278">Translocase</keyword>
<dbReference type="GO" id="GO:0005524">
    <property type="term" value="F:ATP binding"/>
    <property type="evidence" value="ECO:0007669"/>
    <property type="project" value="UniProtKB-KW"/>
</dbReference>
<accession>B3R020</accession>
<dbReference type="InterPro" id="IPR027417">
    <property type="entry name" value="P-loop_NTPase"/>
</dbReference>
<reference evidence="10 11" key="1">
    <citation type="journal article" date="2008" name="BMC Genomics">
        <title>The linear chromosome of the plant-pathogenic mycoplasma 'Candidatus Phytoplasma mali'.</title>
        <authorList>
            <person name="Kube M."/>
            <person name="Schneider B."/>
            <person name="Kuhl H."/>
            <person name="Dandekar T."/>
            <person name="Heitmann K."/>
            <person name="Migdoll A.M."/>
            <person name="Reinhardt R."/>
            <person name="Seemueller E."/>
        </authorList>
    </citation>
    <scope>NUCLEOTIDE SEQUENCE [LARGE SCALE GENOMIC DNA]</scope>
    <source>
        <strain evidence="10 11">AT</strain>
    </source>
</reference>
<keyword evidence="6" id="KW-0067">ATP-binding</keyword>
<evidence type="ECO:0000259" key="9">
    <source>
        <dbReference type="PROSITE" id="PS50893"/>
    </source>
</evidence>
<evidence type="ECO:0000256" key="1">
    <source>
        <dbReference type="ARBA" id="ARBA00004202"/>
    </source>
</evidence>
<evidence type="ECO:0000256" key="5">
    <source>
        <dbReference type="ARBA" id="ARBA00022741"/>
    </source>
</evidence>
<dbReference type="InterPro" id="IPR003593">
    <property type="entry name" value="AAA+_ATPase"/>
</dbReference>
<dbReference type="PANTHER" id="PTHR43553">
    <property type="entry name" value="HEAVY METAL TRANSPORTER"/>
    <property type="match status" value="1"/>
</dbReference>
<sequence>MAIQFEKVKYFYDKKNKISSLKDINLSIKPEGEFIALIGKIGSGKTTLVQLMNALLITDIGKIIIFNQLINSKTKKKKLVALKKQIGLVFQFPEYQLFEISVLKDVMFAPENFTNDYELSKQKSIQVLKKIGISEDLFDKSPFQISDGQQRKVAIAGVLAMEPDILILDEPTRGLDSVSKKNIMNFFKEIYKKQKKTIIMITHDIDLVAEYASRILFLKQGELVFDGNKETFFESDDFSKFDLDYPQTFKILKHLQQTIGIPFEYKYCFKTLLEYLKKIYL</sequence>
<evidence type="ECO:0000256" key="3">
    <source>
        <dbReference type="ARBA" id="ARBA00022448"/>
    </source>
</evidence>
<comment type="similarity">
    <text evidence="2">Belongs to the ABC transporter superfamily.</text>
</comment>
<dbReference type="GO" id="GO:0043190">
    <property type="term" value="C:ATP-binding cassette (ABC) transporter complex"/>
    <property type="evidence" value="ECO:0007669"/>
    <property type="project" value="TreeGrafter"/>
</dbReference>
<dbReference type="eggNOG" id="COG1122">
    <property type="taxonomic scope" value="Bacteria"/>
</dbReference>
<evidence type="ECO:0000256" key="4">
    <source>
        <dbReference type="ARBA" id="ARBA00022475"/>
    </source>
</evidence>
<dbReference type="STRING" id="37692.ATP_00370"/>
<proteinExistence type="inferred from homology"/>
<dbReference type="InterPro" id="IPR003439">
    <property type="entry name" value="ABC_transporter-like_ATP-bd"/>
</dbReference>
<evidence type="ECO:0000256" key="8">
    <source>
        <dbReference type="ARBA" id="ARBA00023136"/>
    </source>
</evidence>
<feature type="domain" description="ABC transporter" evidence="9">
    <location>
        <begin position="3"/>
        <end position="245"/>
    </location>
</feature>
<name>B3R020_PHYMT</name>
<dbReference type="HOGENOM" id="CLU_000604_1_22_14"/>
<dbReference type="GO" id="GO:0016887">
    <property type="term" value="F:ATP hydrolysis activity"/>
    <property type="evidence" value="ECO:0007669"/>
    <property type="project" value="InterPro"/>
</dbReference>
<dbReference type="InterPro" id="IPR050095">
    <property type="entry name" value="ECF_ABC_transporter_ATP-bd"/>
</dbReference>
<dbReference type="EMBL" id="CU469464">
    <property type="protein sequence ID" value="CAP18557.1"/>
    <property type="molecule type" value="Genomic_DNA"/>
</dbReference>